<keyword evidence="2" id="KW-1133">Transmembrane helix</keyword>
<protein>
    <submittedName>
        <fullName evidence="3">Ribonuclease BN</fullName>
    </submittedName>
</protein>
<dbReference type="EMBL" id="JBHTAJ010000015">
    <property type="protein sequence ID" value="MFC7179904.1"/>
    <property type="molecule type" value="Genomic_DNA"/>
</dbReference>
<feature type="transmembrane region" description="Helical" evidence="2">
    <location>
        <begin position="43"/>
        <end position="66"/>
    </location>
</feature>
<feature type="compositionally biased region" description="Basic and acidic residues" evidence="1">
    <location>
        <begin position="1"/>
        <end position="11"/>
    </location>
</feature>
<dbReference type="RefSeq" id="WP_345704190.1">
    <property type="nucleotide sequence ID" value="NZ_BAABKV010000001.1"/>
</dbReference>
<comment type="caution">
    <text evidence="3">The sequence shown here is derived from an EMBL/GenBank/DDBJ whole genome shotgun (WGS) entry which is preliminary data.</text>
</comment>
<evidence type="ECO:0000313" key="3">
    <source>
        <dbReference type="EMBL" id="MFC7179904.1"/>
    </source>
</evidence>
<feature type="transmembrane region" description="Helical" evidence="2">
    <location>
        <begin position="234"/>
        <end position="258"/>
    </location>
</feature>
<gene>
    <name evidence="3" type="ORF">ACFQMG_10080</name>
</gene>
<feature type="transmembrane region" description="Helical" evidence="2">
    <location>
        <begin position="141"/>
        <end position="161"/>
    </location>
</feature>
<feature type="transmembrane region" description="Helical" evidence="2">
    <location>
        <begin position="173"/>
        <end position="191"/>
    </location>
</feature>
<evidence type="ECO:0000313" key="4">
    <source>
        <dbReference type="Proteomes" id="UP001596435"/>
    </source>
</evidence>
<keyword evidence="2" id="KW-0472">Membrane</keyword>
<evidence type="ECO:0000256" key="2">
    <source>
        <dbReference type="SAM" id="Phobius"/>
    </source>
</evidence>
<keyword evidence="2" id="KW-0812">Transmembrane</keyword>
<feature type="region of interest" description="Disordered" evidence="1">
    <location>
        <begin position="1"/>
        <end position="21"/>
    </location>
</feature>
<accession>A0ABW2FRK7</accession>
<evidence type="ECO:0000256" key="1">
    <source>
        <dbReference type="SAM" id="MobiDB-lite"/>
    </source>
</evidence>
<feature type="transmembrane region" description="Helical" evidence="2">
    <location>
        <begin position="100"/>
        <end position="121"/>
    </location>
</feature>
<organism evidence="3 4">
    <name type="scientific">Kitasatospora paranensis</name>
    <dbReference type="NCBI Taxonomy" id="258053"/>
    <lineage>
        <taxon>Bacteria</taxon>
        <taxon>Bacillati</taxon>
        <taxon>Actinomycetota</taxon>
        <taxon>Actinomycetes</taxon>
        <taxon>Kitasatosporales</taxon>
        <taxon>Streptomycetaceae</taxon>
        <taxon>Kitasatospora</taxon>
    </lineage>
</organism>
<reference evidence="4" key="1">
    <citation type="journal article" date="2019" name="Int. J. Syst. Evol. Microbiol.">
        <title>The Global Catalogue of Microorganisms (GCM) 10K type strain sequencing project: providing services to taxonomists for standard genome sequencing and annotation.</title>
        <authorList>
            <consortium name="The Broad Institute Genomics Platform"/>
            <consortium name="The Broad Institute Genome Sequencing Center for Infectious Disease"/>
            <person name="Wu L."/>
            <person name="Ma J."/>
        </authorList>
    </citation>
    <scope>NUCLEOTIDE SEQUENCE [LARGE SCALE GENOMIC DNA]</scope>
    <source>
        <strain evidence="4">CGMCC 1.12859</strain>
    </source>
</reference>
<dbReference type="Proteomes" id="UP001596435">
    <property type="component" value="Unassembled WGS sequence"/>
</dbReference>
<name>A0ABW2FRK7_9ACTN</name>
<sequence length="282" mass="30129">MADEDRTREHPGPGAAPARRGRAVSVAREVWRQARTVELLQRCMAFAALSFVTLVPLLIVIAAASATRGSGITGWFADGLGLTERGSRATRDLFTSRGQVLSTTTGIGIAALAVFGVSLMASIQTVYERIWHLDRGPWHAAWRQALGLAGLTGYILVAAWSGHPWQHSAAQPALRLTATLLGGILLFWWLQRLLLGSRVAWRRLLPGAVATMAGLAGLRFFSRLVFAPLLVSNAVSYGAVGTVLVLQTWLVGVGYTIYGGAIAGQALAAAKEPDPSDPRRGR</sequence>
<proteinExistence type="predicted"/>
<keyword evidence="4" id="KW-1185">Reference proteome</keyword>
<feature type="transmembrane region" description="Helical" evidence="2">
    <location>
        <begin position="203"/>
        <end position="222"/>
    </location>
</feature>